<evidence type="ECO:0000313" key="9">
    <source>
        <dbReference type="Proteomes" id="UP001153712"/>
    </source>
</evidence>
<feature type="domain" description="FUZ/MON1/HPS1 second Longin" evidence="6">
    <location>
        <begin position="170"/>
        <end position="260"/>
    </location>
</feature>
<dbReference type="PANTHER" id="PTHR13559">
    <property type="entry name" value="INTRACELLULAR TRAFFIC PROTEIN-RELATED"/>
    <property type="match status" value="1"/>
</dbReference>
<dbReference type="Pfam" id="PF19038">
    <property type="entry name" value="Fuz_longin_3"/>
    <property type="match status" value="1"/>
</dbReference>
<sequence length="397" mass="44199">MCTYIICGTSGGGLPLFSRKKGNSETLPFSIVGSLNGIHMFGKPLGIEILETLTDDYAVCWREFEDSIILIGVASGCSVEVLNQLLEEIFNTIVLVVGIKELKTQRNIERLKRELRLCLPVIDRLLDSLDSGDANNQHASDIVGFVETTMCQENHLIQTVLDSFSESVDSSFCCVLIDGKISAATESWWSLHPVELRLLSFLAVSENTTDSKDFPVFLPYKSPTVAFRFVVCLLVPNVQICCLCGLTPTLQEIEHSVKQCFKNSTDLLTAAKNYSPNFNVDTNILGHLLINITAKKYVMSKSLQQSAKKSNAGNSHRIDILRTFFYRAVVAHLVDDSDDENVGLETYWCSEYHKCHAVRTNDNVLCVLYNSTVPTHALNGITEKTLRALVSDKQVCW</sequence>
<dbReference type="AlphaFoldDB" id="A0A9N9U2P3"/>
<dbReference type="OrthoDB" id="74835at2759"/>
<evidence type="ECO:0000259" key="5">
    <source>
        <dbReference type="Pfam" id="PF19036"/>
    </source>
</evidence>
<dbReference type="InterPro" id="IPR026069">
    <property type="entry name" value="Fuzzy"/>
</dbReference>
<dbReference type="InterPro" id="IPR043970">
    <property type="entry name" value="FUZ/MON1/HPS1_longin_3"/>
</dbReference>
<dbReference type="InterPro" id="IPR043971">
    <property type="entry name" value="FUZ/MON1/HPS1_longin_2"/>
</dbReference>
<keyword evidence="4" id="KW-0206">Cytoskeleton</keyword>
<accession>A0A9N9U2P3</accession>
<evidence type="ECO:0000256" key="2">
    <source>
        <dbReference type="ARBA" id="ARBA00008550"/>
    </source>
</evidence>
<organism evidence="8 9">
    <name type="scientific">Phyllotreta striolata</name>
    <name type="common">Striped flea beetle</name>
    <name type="synonym">Crioceris striolata</name>
    <dbReference type="NCBI Taxonomy" id="444603"/>
    <lineage>
        <taxon>Eukaryota</taxon>
        <taxon>Metazoa</taxon>
        <taxon>Ecdysozoa</taxon>
        <taxon>Arthropoda</taxon>
        <taxon>Hexapoda</taxon>
        <taxon>Insecta</taxon>
        <taxon>Pterygota</taxon>
        <taxon>Neoptera</taxon>
        <taxon>Endopterygota</taxon>
        <taxon>Coleoptera</taxon>
        <taxon>Polyphaga</taxon>
        <taxon>Cucujiformia</taxon>
        <taxon>Chrysomeloidea</taxon>
        <taxon>Chrysomelidae</taxon>
        <taxon>Galerucinae</taxon>
        <taxon>Alticini</taxon>
        <taxon>Phyllotreta</taxon>
    </lineage>
</organism>
<comment type="subcellular location">
    <subcellularLocation>
        <location evidence="1">Cytoplasm</location>
        <location evidence="1">Cytoskeleton</location>
    </subcellularLocation>
</comment>
<evidence type="ECO:0000259" key="7">
    <source>
        <dbReference type="Pfam" id="PF19038"/>
    </source>
</evidence>
<dbReference type="EMBL" id="OU900102">
    <property type="protein sequence ID" value="CAG9865513.1"/>
    <property type="molecule type" value="Genomic_DNA"/>
</dbReference>
<dbReference type="Proteomes" id="UP001153712">
    <property type="component" value="Chromosome 9"/>
</dbReference>
<evidence type="ECO:0000259" key="6">
    <source>
        <dbReference type="Pfam" id="PF19037"/>
    </source>
</evidence>
<evidence type="ECO:0000256" key="3">
    <source>
        <dbReference type="ARBA" id="ARBA00022490"/>
    </source>
</evidence>
<dbReference type="GO" id="GO:0016192">
    <property type="term" value="P:vesicle-mediated transport"/>
    <property type="evidence" value="ECO:0007669"/>
    <property type="project" value="InterPro"/>
</dbReference>
<dbReference type="PANTHER" id="PTHR13559:SF1">
    <property type="entry name" value="PROTEIN FUZZY HOMOLOG"/>
    <property type="match status" value="1"/>
</dbReference>
<dbReference type="Pfam" id="PF19037">
    <property type="entry name" value="Fuz_longin_2"/>
    <property type="match status" value="1"/>
</dbReference>
<evidence type="ECO:0000313" key="8">
    <source>
        <dbReference type="EMBL" id="CAG9865513.1"/>
    </source>
</evidence>
<dbReference type="Pfam" id="PF19036">
    <property type="entry name" value="Fuz_longin_1"/>
    <property type="match status" value="1"/>
</dbReference>
<dbReference type="GO" id="GO:0005856">
    <property type="term" value="C:cytoskeleton"/>
    <property type="evidence" value="ECO:0007669"/>
    <property type="project" value="UniProtKB-SubCell"/>
</dbReference>
<comment type="similarity">
    <text evidence="2">Belongs to the fuzzy family.</text>
</comment>
<feature type="domain" description="FUZ/MON1/HPS1 third Longin" evidence="7">
    <location>
        <begin position="283"/>
        <end position="392"/>
    </location>
</feature>
<dbReference type="InterPro" id="IPR043972">
    <property type="entry name" value="FUZ/MON1/HPS1_longin_1"/>
</dbReference>
<reference evidence="8" key="1">
    <citation type="submission" date="2022-01" db="EMBL/GenBank/DDBJ databases">
        <authorList>
            <person name="King R."/>
        </authorList>
    </citation>
    <scope>NUCLEOTIDE SEQUENCE</scope>
</reference>
<proteinExistence type="inferred from homology"/>
<name>A0A9N9U2P3_PHYSR</name>
<protein>
    <submittedName>
        <fullName evidence="8">Uncharacterized protein</fullName>
    </submittedName>
</protein>
<dbReference type="GO" id="GO:1905515">
    <property type="term" value="P:non-motile cilium assembly"/>
    <property type="evidence" value="ECO:0007669"/>
    <property type="project" value="TreeGrafter"/>
</dbReference>
<evidence type="ECO:0000256" key="4">
    <source>
        <dbReference type="ARBA" id="ARBA00023212"/>
    </source>
</evidence>
<gene>
    <name evidence="8" type="ORF">PHYEVI_LOCUS11745</name>
</gene>
<evidence type="ECO:0000256" key="1">
    <source>
        <dbReference type="ARBA" id="ARBA00004245"/>
    </source>
</evidence>
<keyword evidence="3" id="KW-0963">Cytoplasm</keyword>
<keyword evidence="9" id="KW-1185">Reference proteome</keyword>
<feature type="domain" description="FUZ/MON1/HPS1 first Longin" evidence="5">
    <location>
        <begin position="4"/>
        <end position="125"/>
    </location>
</feature>